<dbReference type="PATRIC" id="fig|76936.10.peg.124"/>
<dbReference type="KEGG" id="hty:BN2458_PEG0127"/>
<accession>A0A0S4PTE4</accession>
<gene>
    <name evidence="2" type="ORF">BN2458_PEG0127</name>
    <name evidence="3" type="ORF">LS75_007645</name>
</gene>
<reference evidence="3 4" key="1">
    <citation type="journal article" date="2014" name="Genome Announc.">
        <title>Draft genome sequences of eight enterohepatic helicobacter species isolated from both laboratory and wild rodents.</title>
        <authorList>
            <person name="Sheh A."/>
            <person name="Shen Z."/>
            <person name="Fox J.G."/>
        </authorList>
    </citation>
    <scope>NUCLEOTIDE SEQUENCE [LARGE SCALE GENOMIC DNA]</scope>
    <source>
        <strain evidence="3 4">MIT 98-6810</strain>
    </source>
</reference>
<feature type="compositionally biased region" description="Polar residues" evidence="1">
    <location>
        <begin position="22"/>
        <end position="46"/>
    </location>
</feature>
<evidence type="ECO:0000256" key="1">
    <source>
        <dbReference type="SAM" id="MobiDB-lite"/>
    </source>
</evidence>
<dbReference type="RefSeq" id="WP_138109714.1">
    <property type="nucleotide sequence ID" value="NZ_CAJTQN010000011.1"/>
</dbReference>
<dbReference type="Proteomes" id="UP000064525">
    <property type="component" value="Chromosome I"/>
</dbReference>
<name>A0A0S4PTE4_9HELI</name>
<dbReference type="STRING" id="76936.BN2458_PEG0127"/>
<keyword evidence="4" id="KW-1185">Reference proteome</keyword>
<dbReference type="EMBL" id="JRPF02000009">
    <property type="protein sequence ID" value="TLD78168.1"/>
    <property type="molecule type" value="Genomic_DNA"/>
</dbReference>
<dbReference type="AlphaFoldDB" id="A0A0S4PTE4"/>
<dbReference type="GeneID" id="78150487"/>
<organism evidence="2 5">
    <name type="scientific">Helicobacter typhlonius</name>
    <dbReference type="NCBI Taxonomy" id="76936"/>
    <lineage>
        <taxon>Bacteria</taxon>
        <taxon>Pseudomonadati</taxon>
        <taxon>Campylobacterota</taxon>
        <taxon>Epsilonproteobacteria</taxon>
        <taxon>Campylobacterales</taxon>
        <taxon>Helicobacteraceae</taxon>
        <taxon>Helicobacter</taxon>
    </lineage>
</organism>
<feature type="compositionally biased region" description="Polar residues" evidence="1">
    <location>
        <begin position="1"/>
        <end position="15"/>
    </location>
</feature>
<reference evidence="5" key="3">
    <citation type="submission" date="2015-11" db="EMBL/GenBank/DDBJ databases">
        <authorList>
            <person name="Anvar S.Y."/>
        </authorList>
    </citation>
    <scope>NUCLEOTIDE SEQUENCE [LARGE SCALE GENOMIC DNA]</scope>
</reference>
<feature type="compositionally biased region" description="Basic and acidic residues" evidence="1">
    <location>
        <begin position="48"/>
        <end position="59"/>
    </location>
</feature>
<reference evidence="2" key="2">
    <citation type="submission" date="2015-11" db="EMBL/GenBank/DDBJ databases">
        <authorList>
            <person name="Zhang Y."/>
            <person name="Guo Z."/>
        </authorList>
    </citation>
    <scope>NUCLEOTIDE SEQUENCE</scope>
    <source>
        <strain evidence="2">1</strain>
    </source>
</reference>
<dbReference type="OrthoDB" id="5325698at2"/>
<sequence>MRIESSMPQISNPTNYAKGGENAQNVIQNNKQQSADSQKSTQNAENRAQGKQDIGGREDIDSADEISGVHSAGAVDRLESSTRITHLEGDKTRITYGLKVIELMSDQEYQAFLWATQDLSESEKILMAQSLYRFTAFYQGKDSADDTQLDVQKLNAHKAFGVEHSMIEDFIQRYKNAYGKLMQTQFEG</sequence>
<dbReference type="EMBL" id="LN907858">
    <property type="protein sequence ID" value="CUU39014.1"/>
    <property type="molecule type" value="Genomic_DNA"/>
</dbReference>
<evidence type="ECO:0000313" key="4">
    <source>
        <dbReference type="Proteomes" id="UP000029925"/>
    </source>
</evidence>
<evidence type="ECO:0000313" key="5">
    <source>
        <dbReference type="Proteomes" id="UP000064525"/>
    </source>
</evidence>
<evidence type="ECO:0000313" key="2">
    <source>
        <dbReference type="EMBL" id="CUU39014.1"/>
    </source>
</evidence>
<dbReference type="Proteomes" id="UP000029925">
    <property type="component" value="Unassembled WGS sequence"/>
</dbReference>
<proteinExistence type="predicted"/>
<feature type="region of interest" description="Disordered" evidence="1">
    <location>
        <begin position="1"/>
        <end position="59"/>
    </location>
</feature>
<protein>
    <submittedName>
        <fullName evidence="2">Uncharacterized protein</fullName>
    </submittedName>
</protein>
<evidence type="ECO:0000313" key="3">
    <source>
        <dbReference type="EMBL" id="TLD78168.1"/>
    </source>
</evidence>